<evidence type="ECO:0000313" key="1">
    <source>
        <dbReference type="EMBL" id="MBB3976962.1"/>
    </source>
</evidence>
<reference evidence="1 2" key="1">
    <citation type="submission" date="2020-08" db="EMBL/GenBank/DDBJ databases">
        <title>Genomic Encyclopedia of Type Strains, Phase IV (KMG-IV): sequencing the most valuable type-strain genomes for metagenomic binning, comparative biology and taxonomic classification.</title>
        <authorList>
            <person name="Goeker M."/>
        </authorList>
    </citation>
    <scope>NUCLEOTIDE SEQUENCE [LARGE SCALE GENOMIC DNA]</scope>
    <source>
        <strain evidence="1 2">DSM 100211</strain>
    </source>
</reference>
<gene>
    <name evidence="1" type="ORF">GGQ64_002162</name>
</gene>
<accession>A0A7W6DAA3</accession>
<sequence length="38" mass="4281">MESKFACIGGRVFVLQDHKRLPVRFFARVCGALTSRLA</sequence>
<dbReference type="Proteomes" id="UP000574761">
    <property type="component" value="Unassembled WGS sequence"/>
</dbReference>
<dbReference type="EMBL" id="JACIEE010000004">
    <property type="protein sequence ID" value="MBB3976962.1"/>
    <property type="molecule type" value="Genomic_DNA"/>
</dbReference>
<protein>
    <submittedName>
        <fullName evidence="1">Uncharacterized protein</fullName>
    </submittedName>
</protein>
<evidence type="ECO:0000313" key="2">
    <source>
        <dbReference type="Proteomes" id="UP000574761"/>
    </source>
</evidence>
<dbReference type="AlphaFoldDB" id="A0A7W6DAA3"/>
<comment type="caution">
    <text evidence="1">The sequence shown here is derived from an EMBL/GenBank/DDBJ whole genome shotgun (WGS) entry which is preliminary data.</text>
</comment>
<organism evidence="1 2">
    <name type="scientific">Mycoplana azooxidifex</name>
    <dbReference type="NCBI Taxonomy" id="1636188"/>
    <lineage>
        <taxon>Bacteria</taxon>
        <taxon>Pseudomonadati</taxon>
        <taxon>Pseudomonadota</taxon>
        <taxon>Alphaproteobacteria</taxon>
        <taxon>Hyphomicrobiales</taxon>
        <taxon>Rhizobiaceae</taxon>
        <taxon>Mycoplana</taxon>
    </lineage>
</organism>
<keyword evidence="2" id="KW-1185">Reference proteome</keyword>
<proteinExistence type="predicted"/>
<name>A0A7W6DAA3_9HYPH</name>